<feature type="transmembrane region" description="Helical" evidence="7">
    <location>
        <begin position="192"/>
        <end position="217"/>
    </location>
</feature>
<keyword evidence="10" id="KW-1185">Reference proteome</keyword>
<dbReference type="SUPFAM" id="SSF161098">
    <property type="entry name" value="MetI-like"/>
    <property type="match status" value="1"/>
</dbReference>
<evidence type="ECO:0000256" key="3">
    <source>
        <dbReference type="ARBA" id="ARBA00022475"/>
    </source>
</evidence>
<evidence type="ECO:0000256" key="1">
    <source>
        <dbReference type="ARBA" id="ARBA00004651"/>
    </source>
</evidence>
<dbReference type="HOGENOM" id="CLU_016047_1_1_0"/>
<evidence type="ECO:0000256" key="7">
    <source>
        <dbReference type="RuleBase" id="RU363032"/>
    </source>
</evidence>
<accession>A0A068NRY2</accession>
<feature type="transmembrane region" description="Helical" evidence="7">
    <location>
        <begin position="85"/>
        <end position="104"/>
    </location>
</feature>
<dbReference type="Proteomes" id="UP000027982">
    <property type="component" value="Chromosome"/>
</dbReference>
<evidence type="ECO:0000256" key="6">
    <source>
        <dbReference type="ARBA" id="ARBA00023136"/>
    </source>
</evidence>
<keyword evidence="5 7" id="KW-1133">Transmembrane helix</keyword>
<dbReference type="GO" id="GO:0055085">
    <property type="term" value="P:transmembrane transport"/>
    <property type="evidence" value="ECO:0007669"/>
    <property type="project" value="InterPro"/>
</dbReference>
<dbReference type="PROSITE" id="PS50928">
    <property type="entry name" value="ABC_TM1"/>
    <property type="match status" value="1"/>
</dbReference>
<dbReference type="RefSeq" id="WP_025225378.1">
    <property type="nucleotide sequence ID" value="NZ_CP007139.1"/>
</dbReference>
<dbReference type="Gene3D" id="1.10.3720.10">
    <property type="entry name" value="MetI-like"/>
    <property type="match status" value="1"/>
</dbReference>
<evidence type="ECO:0000256" key="2">
    <source>
        <dbReference type="ARBA" id="ARBA00022448"/>
    </source>
</evidence>
<keyword evidence="3" id="KW-1003">Cell membrane</keyword>
<comment type="similarity">
    <text evidence="7">Belongs to the binding-protein-dependent transport system permease family.</text>
</comment>
<dbReference type="PANTHER" id="PTHR43744:SF12">
    <property type="entry name" value="ABC TRANSPORTER PERMEASE PROTEIN MG189-RELATED"/>
    <property type="match status" value="1"/>
</dbReference>
<evidence type="ECO:0000313" key="10">
    <source>
        <dbReference type="Proteomes" id="UP000027982"/>
    </source>
</evidence>
<dbReference type="Pfam" id="PF00528">
    <property type="entry name" value="BPD_transp_1"/>
    <property type="match status" value="1"/>
</dbReference>
<evidence type="ECO:0000259" key="8">
    <source>
        <dbReference type="PROSITE" id="PS50928"/>
    </source>
</evidence>
<evidence type="ECO:0000256" key="4">
    <source>
        <dbReference type="ARBA" id="ARBA00022692"/>
    </source>
</evidence>
<dbReference type="KEGG" id="fgi:OP10G_2709"/>
<dbReference type="EMBL" id="CP007139">
    <property type="protein sequence ID" value="AIE86077.1"/>
    <property type="molecule type" value="Genomic_DNA"/>
</dbReference>
<dbReference type="PANTHER" id="PTHR43744">
    <property type="entry name" value="ABC TRANSPORTER PERMEASE PROTEIN MG189-RELATED-RELATED"/>
    <property type="match status" value="1"/>
</dbReference>
<name>A0A068NRY2_FIMGI</name>
<feature type="transmembrane region" description="Helical" evidence="7">
    <location>
        <begin position="152"/>
        <end position="171"/>
    </location>
</feature>
<sequence>MSARAANRTLKTAIAHIALITLGVTFVMPLLWMVLTALKPIEETMTTPPKWIPSHLMWGNFPKAIAYGSEELGYIPFLVYARNTLLVTILAVTGAVVSNSIVAYSFARLNWKGRDFFFGVTLATMMVPFPVTMVPTFALFRWLGWVGTFRPLWVPAFFASAFSIFLLRQFYKTIPMELSEAAKIDGANEWKIFMDVIVPLSRPALVVVALFSFMGAWNDFLGPLIYLVDQNTFTLSLGLQAYQTQHGGTLWNLLMAASVVVILPVLIVFFFAQKVFIQGIATSGLK</sequence>
<dbReference type="eggNOG" id="COG0395">
    <property type="taxonomic scope" value="Bacteria"/>
</dbReference>
<feature type="domain" description="ABC transmembrane type-1" evidence="8">
    <location>
        <begin position="81"/>
        <end position="272"/>
    </location>
</feature>
<feature type="transmembrane region" description="Helical" evidence="7">
    <location>
        <begin position="250"/>
        <end position="272"/>
    </location>
</feature>
<keyword evidence="6 7" id="KW-0472">Membrane</keyword>
<evidence type="ECO:0000256" key="5">
    <source>
        <dbReference type="ARBA" id="ARBA00022989"/>
    </source>
</evidence>
<feature type="transmembrane region" description="Helical" evidence="7">
    <location>
        <begin position="116"/>
        <end position="140"/>
    </location>
</feature>
<dbReference type="CDD" id="cd06261">
    <property type="entry name" value="TM_PBP2"/>
    <property type="match status" value="1"/>
</dbReference>
<dbReference type="AlphaFoldDB" id="A0A068NRY2"/>
<keyword evidence="4 7" id="KW-0812">Transmembrane</keyword>
<keyword evidence="2 7" id="KW-0813">Transport</keyword>
<dbReference type="GO" id="GO:0005886">
    <property type="term" value="C:plasma membrane"/>
    <property type="evidence" value="ECO:0007669"/>
    <property type="project" value="UniProtKB-SubCell"/>
</dbReference>
<organism evidence="9 10">
    <name type="scientific">Fimbriimonas ginsengisoli Gsoil 348</name>
    <dbReference type="NCBI Taxonomy" id="661478"/>
    <lineage>
        <taxon>Bacteria</taxon>
        <taxon>Bacillati</taxon>
        <taxon>Armatimonadota</taxon>
        <taxon>Fimbriimonadia</taxon>
        <taxon>Fimbriimonadales</taxon>
        <taxon>Fimbriimonadaceae</taxon>
        <taxon>Fimbriimonas</taxon>
    </lineage>
</organism>
<dbReference type="OrthoDB" id="9787837at2"/>
<feature type="transmembrane region" description="Helical" evidence="7">
    <location>
        <begin position="12"/>
        <end position="35"/>
    </location>
</feature>
<dbReference type="InterPro" id="IPR000515">
    <property type="entry name" value="MetI-like"/>
</dbReference>
<proteinExistence type="inferred from homology"/>
<dbReference type="STRING" id="661478.OP10G_2709"/>
<comment type="subcellular location">
    <subcellularLocation>
        <location evidence="1 7">Cell membrane</location>
        <topology evidence="1 7">Multi-pass membrane protein</topology>
    </subcellularLocation>
</comment>
<reference evidence="9 10" key="1">
    <citation type="journal article" date="2014" name="PLoS ONE">
        <title>The first complete genome sequence of the class fimbriimonadia in the phylum armatimonadetes.</title>
        <authorList>
            <person name="Hu Z.Y."/>
            <person name="Wang Y.Z."/>
            <person name="Im W.T."/>
            <person name="Wang S.Y."/>
            <person name="Zhao G.P."/>
            <person name="Zheng H.J."/>
            <person name="Quan Z.X."/>
        </authorList>
    </citation>
    <scope>NUCLEOTIDE SEQUENCE [LARGE SCALE GENOMIC DNA]</scope>
    <source>
        <strain evidence="9">Gsoil 348</strain>
    </source>
</reference>
<evidence type="ECO:0000313" key="9">
    <source>
        <dbReference type="EMBL" id="AIE86077.1"/>
    </source>
</evidence>
<protein>
    <submittedName>
        <fullName evidence="9">N-Acetyl-D-glucosamine ABC transport system, permease protein 2</fullName>
    </submittedName>
</protein>
<dbReference type="InterPro" id="IPR035906">
    <property type="entry name" value="MetI-like_sf"/>
</dbReference>
<gene>
    <name evidence="9" type="ORF">OP10G_2709</name>
</gene>